<keyword evidence="2" id="KW-0472">Membrane</keyword>
<evidence type="ECO:0000256" key="2">
    <source>
        <dbReference type="SAM" id="Phobius"/>
    </source>
</evidence>
<dbReference type="EMBL" id="LWDD02000377">
    <property type="protein sequence ID" value="KAE8261347.1"/>
    <property type="molecule type" value="Genomic_DNA"/>
</dbReference>
<feature type="transmembrane region" description="Helical" evidence="2">
    <location>
        <begin position="198"/>
        <end position="220"/>
    </location>
</feature>
<feature type="transmembrane region" description="Helical" evidence="2">
    <location>
        <begin position="433"/>
        <end position="454"/>
    </location>
</feature>
<comment type="caution">
    <text evidence="3">The sequence shown here is derived from an EMBL/GenBank/DDBJ whole genome shotgun (WGS) entry which is preliminary data.</text>
</comment>
<sequence length="827" mass="91811">MSDIYDVFSLPAPPPPTFLSFYDAPDRARLPNFLASDEPVAAANKWLHGQIIFLYFPSLWYQVKIVTALAGLIVATAVAVIVRRLLQRSLWILRLKQTERGPLVVPNAIMIFAGTEGLFVIMLLALINSVYYAWDVIKQPLPNLILWITLTWSPLIAGPIWSSFGLWHARPPSSIPRNSRSIKQSWLFGTRIPFPKPLLISIFWLMVPIIQLMSVFGPALTGNGHRSEAVRLYYKWFEEHANATELTRPMLVELQTIWAEDLKAFYWLAITMFIWFSWTVILFVSYTFINLRLLLPLRAQLLALKDQRAKVADPSIDGGDTRVAARSGLCDAGNKSQIESVQLPLETPRLRSLAANYVGNRIETVDFQQMQDDDDENEAANAVNEHFGLRVKDLQEDAVNNSFFPPTKPSAVIRPATDSETSERYLRAAYRHFLFQGTTISVAIVHFGQISLYIALTAYSYNERRIIGKSINTAFLEAMWGCVFFTSLVFISITLRTYEPVLVSLLNNNNNHNSSSNSSNNNTTNISANNNNGNNFSANRSHVVSKDRSVKLNRLGSLRLSGRDSKMSFSSLDGTVVNSPTPRARTPAMDRLTENDPSDDEQKQWPADPESWGFTPNRGTRGTMGTDSTSISFTPITTPAPRRNNSVTSQTHLRKADILASTRAPEYEVPGYMSTSYDTDGMYFLASTSSLNDRSLREMPPMGTGALRRLDELPTSTLPRPASRAEASPRHVSTDRFSPAAPSSSISTNSGFMTTGGLCIGASLTPAGLEFVNALAGMSSMQSEEDRAKAHRSAFAREMLSEGEGEATVLPPAPRSGRRPSRTSIST</sequence>
<dbReference type="Proteomes" id="UP000077671">
    <property type="component" value="Unassembled WGS sequence"/>
</dbReference>
<dbReference type="AlphaFoldDB" id="A0A177VCM3"/>
<feature type="transmembrane region" description="Helical" evidence="2">
    <location>
        <begin position="59"/>
        <end position="82"/>
    </location>
</feature>
<feature type="region of interest" description="Disordered" evidence="1">
    <location>
        <begin position="704"/>
        <end position="747"/>
    </location>
</feature>
<feature type="region of interest" description="Disordered" evidence="1">
    <location>
        <begin position="783"/>
        <end position="827"/>
    </location>
</feature>
<feature type="compositionally biased region" description="Low complexity" evidence="1">
    <location>
        <begin position="512"/>
        <end position="541"/>
    </location>
</feature>
<feature type="region of interest" description="Disordered" evidence="1">
    <location>
        <begin position="512"/>
        <end position="547"/>
    </location>
</feature>
<evidence type="ECO:0000313" key="4">
    <source>
        <dbReference type="Proteomes" id="UP000077671"/>
    </source>
</evidence>
<feature type="compositionally biased region" description="Polar residues" evidence="1">
    <location>
        <begin position="569"/>
        <end position="581"/>
    </location>
</feature>
<reference evidence="3" key="1">
    <citation type="submission" date="2016-04" db="EMBL/GenBank/DDBJ databases">
        <authorList>
            <person name="Nguyen H.D."/>
            <person name="Kesanakurti P."/>
            <person name="Cullis J."/>
            <person name="Levesque C.A."/>
            <person name="Hambleton S."/>
        </authorList>
    </citation>
    <scope>NUCLEOTIDE SEQUENCE</scope>
    <source>
        <strain evidence="3">DAOMC 238032</strain>
    </source>
</reference>
<keyword evidence="2" id="KW-1133">Transmembrane helix</keyword>
<reference evidence="3" key="2">
    <citation type="journal article" date="2019" name="IMA Fungus">
        <title>Genome sequencing and comparison of five Tilletia species to identify candidate genes for the detection of regulated species infecting wheat.</title>
        <authorList>
            <person name="Nguyen H.D.T."/>
            <person name="Sultana T."/>
            <person name="Kesanakurti P."/>
            <person name="Hambleton S."/>
        </authorList>
    </citation>
    <scope>NUCLEOTIDE SEQUENCE</scope>
    <source>
        <strain evidence="3">DAOMC 238032</strain>
    </source>
</reference>
<proteinExistence type="predicted"/>
<accession>A0A177VCM3</accession>
<feature type="transmembrane region" description="Helical" evidence="2">
    <location>
        <begin position="264"/>
        <end position="289"/>
    </location>
</feature>
<feature type="compositionally biased region" description="Low complexity" evidence="1">
    <location>
        <begin position="626"/>
        <end position="641"/>
    </location>
</feature>
<feature type="transmembrane region" description="Helical" evidence="2">
    <location>
        <begin position="474"/>
        <end position="495"/>
    </location>
</feature>
<evidence type="ECO:0000256" key="1">
    <source>
        <dbReference type="SAM" id="MobiDB-lite"/>
    </source>
</evidence>
<organism evidence="3 4">
    <name type="scientific">Tilletia caries</name>
    <name type="common">wheat bunt fungus</name>
    <dbReference type="NCBI Taxonomy" id="13290"/>
    <lineage>
        <taxon>Eukaryota</taxon>
        <taxon>Fungi</taxon>
        <taxon>Dikarya</taxon>
        <taxon>Basidiomycota</taxon>
        <taxon>Ustilaginomycotina</taxon>
        <taxon>Exobasidiomycetes</taxon>
        <taxon>Tilletiales</taxon>
        <taxon>Tilletiaceae</taxon>
        <taxon>Tilletia</taxon>
    </lineage>
</organism>
<name>A0A177VCM3_9BASI</name>
<evidence type="ECO:0000313" key="3">
    <source>
        <dbReference type="EMBL" id="KAE8261347.1"/>
    </source>
</evidence>
<feature type="transmembrane region" description="Helical" evidence="2">
    <location>
        <begin position="144"/>
        <end position="167"/>
    </location>
</feature>
<feature type="transmembrane region" description="Helical" evidence="2">
    <location>
        <begin position="103"/>
        <end position="132"/>
    </location>
</feature>
<protein>
    <submittedName>
        <fullName evidence="3">Uncharacterized protein</fullName>
    </submittedName>
</protein>
<keyword evidence="2" id="KW-0812">Transmembrane</keyword>
<gene>
    <name evidence="3" type="ORF">A4X03_0g3335</name>
</gene>
<feature type="region of interest" description="Disordered" evidence="1">
    <location>
        <begin position="569"/>
        <end position="654"/>
    </location>
</feature>